<evidence type="ECO:0000313" key="2">
    <source>
        <dbReference type="Proteomes" id="UP000288805"/>
    </source>
</evidence>
<dbReference type="Proteomes" id="UP000288805">
    <property type="component" value="Unassembled WGS sequence"/>
</dbReference>
<proteinExistence type="predicted"/>
<accession>A0A438IQE9</accession>
<dbReference type="EMBL" id="QGNW01000090">
    <property type="protein sequence ID" value="RVW98947.1"/>
    <property type="molecule type" value="Genomic_DNA"/>
</dbReference>
<comment type="caution">
    <text evidence="1">The sequence shown here is derived from an EMBL/GenBank/DDBJ whole genome shotgun (WGS) entry which is preliminary data.</text>
</comment>
<protein>
    <submittedName>
        <fullName evidence="1">Uncharacterized protein</fullName>
    </submittedName>
</protein>
<dbReference type="AlphaFoldDB" id="A0A438IQE9"/>
<name>A0A438IQE9_VITVI</name>
<evidence type="ECO:0000313" key="1">
    <source>
        <dbReference type="EMBL" id="RVW98947.1"/>
    </source>
</evidence>
<sequence length="93" mass="10650">MLEGAKEKWVDELPGVLWAYRTTSKRPMEATPFALAYWMEAIIQTKIGMPTAKIAMQGQRDNDEELIRQLDWADKLGGNATIWIASYYQRAIS</sequence>
<dbReference type="PANTHER" id="PTHR48475">
    <property type="entry name" value="RIBONUCLEASE H"/>
    <property type="match status" value="1"/>
</dbReference>
<organism evidence="1 2">
    <name type="scientific">Vitis vinifera</name>
    <name type="common">Grape</name>
    <dbReference type="NCBI Taxonomy" id="29760"/>
    <lineage>
        <taxon>Eukaryota</taxon>
        <taxon>Viridiplantae</taxon>
        <taxon>Streptophyta</taxon>
        <taxon>Embryophyta</taxon>
        <taxon>Tracheophyta</taxon>
        <taxon>Spermatophyta</taxon>
        <taxon>Magnoliopsida</taxon>
        <taxon>eudicotyledons</taxon>
        <taxon>Gunneridae</taxon>
        <taxon>Pentapetalae</taxon>
        <taxon>rosids</taxon>
        <taxon>Vitales</taxon>
        <taxon>Vitaceae</taxon>
        <taxon>Viteae</taxon>
        <taxon>Vitis</taxon>
    </lineage>
</organism>
<gene>
    <name evidence="1" type="ORF">CK203_033742</name>
</gene>
<dbReference type="PANTHER" id="PTHR48475:SF2">
    <property type="entry name" value="RIBONUCLEASE H"/>
    <property type="match status" value="1"/>
</dbReference>
<reference evidence="1 2" key="1">
    <citation type="journal article" date="2018" name="PLoS Genet.">
        <title>Population sequencing reveals clonal diversity and ancestral inbreeding in the grapevine cultivar Chardonnay.</title>
        <authorList>
            <person name="Roach M.J."/>
            <person name="Johnson D.L."/>
            <person name="Bohlmann J."/>
            <person name="van Vuuren H.J."/>
            <person name="Jones S.J."/>
            <person name="Pretorius I.S."/>
            <person name="Schmidt S.A."/>
            <person name="Borneman A.R."/>
        </authorList>
    </citation>
    <scope>NUCLEOTIDE SEQUENCE [LARGE SCALE GENOMIC DNA]</scope>
    <source>
        <strain evidence="2">cv. Chardonnay</strain>
        <tissue evidence="1">Leaf</tissue>
    </source>
</reference>